<sequence>MGLVYNTYLNSDKIFGCKHCKTHLASHDAIISRNFRGQHGKAYLFNAVVNIAQGEATERNMTTGRHIVRDITCRQCKETVGWKYDKAYESSEKYKEGKYILEAELLVQVF</sequence>
<dbReference type="Proteomes" id="UP001590950">
    <property type="component" value="Unassembled WGS sequence"/>
</dbReference>
<reference evidence="6 7" key="1">
    <citation type="submission" date="2024-09" db="EMBL/GenBank/DDBJ databases">
        <title>Rethinking Asexuality: The Enigmatic Case of Functional Sexual Genes in Lepraria (Stereocaulaceae).</title>
        <authorList>
            <person name="Doellman M."/>
            <person name="Sun Y."/>
            <person name="Barcenas-Pena A."/>
            <person name="Lumbsch H.T."/>
            <person name="Grewe F."/>
        </authorList>
    </citation>
    <scope>NUCLEOTIDE SEQUENCE [LARGE SCALE GENOMIC DNA]</scope>
    <source>
        <strain evidence="6 7">Mercado 3170</strain>
    </source>
</reference>
<evidence type="ECO:0000313" key="7">
    <source>
        <dbReference type="Proteomes" id="UP001590950"/>
    </source>
</evidence>
<dbReference type="EMBL" id="JBEFKJ010000012">
    <property type="protein sequence ID" value="KAL2043141.1"/>
    <property type="molecule type" value="Genomic_DNA"/>
</dbReference>
<feature type="domain" description="Yippee" evidence="5">
    <location>
        <begin position="13"/>
        <end position="110"/>
    </location>
</feature>
<evidence type="ECO:0000256" key="3">
    <source>
        <dbReference type="ARBA" id="ARBA00022833"/>
    </source>
</evidence>
<keyword evidence="3" id="KW-0862">Zinc</keyword>
<proteinExistence type="inferred from homology"/>
<accession>A0ABR4AE44</accession>
<keyword evidence="2" id="KW-0479">Metal-binding</keyword>
<dbReference type="InterPro" id="IPR004910">
    <property type="entry name" value="Yippee/Mis18/Cereblon"/>
</dbReference>
<dbReference type="Pfam" id="PF03226">
    <property type="entry name" value="Yippee-Mis18"/>
    <property type="match status" value="1"/>
</dbReference>
<evidence type="ECO:0000256" key="1">
    <source>
        <dbReference type="ARBA" id="ARBA00005613"/>
    </source>
</evidence>
<evidence type="ECO:0000256" key="2">
    <source>
        <dbReference type="ARBA" id="ARBA00022723"/>
    </source>
</evidence>
<evidence type="ECO:0000256" key="4">
    <source>
        <dbReference type="RuleBase" id="RU110713"/>
    </source>
</evidence>
<gene>
    <name evidence="6" type="ORF">N7G274_004201</name>
</gene>
<comment type="similarity">
    <text evidence="1 4">Belongs to the yippee family.</text>
</comment>
<dbReference type="InterPro" id="IPR034751">
    <property type="entry name" value="Yippee"/>
</dbReference>
<keyword evidence="7" id="KW-1185">Reference proteome</keyword>
<dbReference type="PANTHER" id="PTHR13848">
    <property type="entry name" value="PROTEIN YIPPEE-LIKE CG15309-RELATED"/>
    <property type="match status" value="1"/>
</dbReference>
<organism evidence="6 7">
    <name type="scientific">Stereocaulon virgatum</name>
    <dbReference type="NCBI Taxonomy" id="373712"/>
    <lineage>
        <taxon>Eukaryota</taxon>
        <taxon>Fungi</taxon>
        <taxon>Dikarya</taxon>
        <taxon>Ascomycota</taxon>
        <taxon>Pezizomycotina</taxon>
        <taxon>Lecanoromycetes</taxon>
        <taxon>OSLEUM clade</taxon>
        <taxon>Lecanoromycetidae</taxon>
        <taxon>Lecanorales</taxon>
        <taxon>Lecanorineae</taxon>
        <taxon>Stereocaulaceae</taxon>
        <taxon>Stereocaulon</taxon>
    </lineage>
</organism>
<evidence type="ECO:0000313" key="6">
    <source>
        <dbReference type="EMBL" id="KAL2043141.1"/>
    </source>
</evidence>
<dbReference type="InterPro" id="IPR039058">
    <property type="entry name" value="Yippee_fam"/>
</dbReference>
<dbReference type="PROSITE" id="PS51792">
    <property type="entry name" value="YIPPEE"/>
    <property type="match status" value="1"/>
</dbReference>
<comment type="caution">
    <text evidence="6">The sequence shown here is derived from an EMBL/GenBank/DDBJ whole genome shotgun (WGS) entry which is preliminary data.</text>
</comment>
<protein>
    <recommendedName>
        <fullName evidence="4">Protein yippee-like</fullName>
    </recommendedName>
</protein>
<name>A0ABR4AE44_9LECA</name>
<evidence type="ECO:0000259" key="5">
    <source>
        <dbReference type="PROSITE" id="PS51792"/>
    </source>
</evidence>